<protein>
    <submittedName>
        <fullName evidence="2">Uncharacterized protein</fullName>
    </submittedName>
</protein>
<dbReference type="PANTHER" id="PTHR42047:SF1">
    <property type="entry name" value="PROTEIN, PUTATIVE (AFU_ORTHOLOGUE AFUA_6G03560)-RELATED"/>
    <property type="match status" value="1"/>
</dbReference>
<evidence type="ECO:0000256" key="1">
    <source>
        <dbReference type="SAM" id="SignalP"/>
    </source>
</evidence>
<dbReference type="PANTHER" id="PTHR42047">
    <property type="entry name" value="PROTEIN, PUTATIVE (AFU_ORTHOLOGUE AFUA_6G03560)-RELATED"/>
    <property type="match status" value="1"/>
</dbReference>
<keyword evidence="1" id="KW-0732">Signal</keyword>
<dbReference type="InterPro" id="IPR052820">
    <property type="entry name" value="PhiA_domain"/>
</dbReference>
<dbReference type="EMBL" id="ML996087">
    <property type="protein sequence ID" value="KAF2152086.1"/>
    <property type="molecule type" value="Genomic_DNA"/>
</dbReference>
<comment type="caution">
    <text evidence="2">The sequence shown here is derived from an EMBL/GenBank/DDBJ whole genome shotgun (WGS) entry which is preliminary data.</text>
</comment>
<evidence type="ECO:0000313" key="3">
    <source>
        <dbReference type="Proteomes" id="UP000799439"/>
    </source>
</evidence>
<reference evidence="2" key="1">
    <citation type="journal article" date="2020" name="Stud. Mycol.">
        <title>101 Dothideomycetes genomes: a test case for predicting lifestyles and emergence of pathogens.</title>
        <authorList>
            <person name="Haridas S."/>
            <person name="Albert R."/>
            <person name="Binder M."/>
            <person name="Bloem J."/>
            <person name="Labutti K."/>
            <person name="Salamov A."/>
            <person name="Andreopoulos B."/>
            <person name="Baker S."/>
            <person name="Barry K."/>
            <person name="Bills G."/>
            <person name="Bluhm B."/>
            <person name="Cannon C."/>
            <person name="Castanera R."/>
            <person name="Culley D."/>
            <person name="Daum C."/>
            <person name="Ezra D."/>
            <person name="Gonzalez J."/>
            <person name="Henrissat B."/>
            <person name="Kuo A."/>
            <person name="Liang C."/>
            <person name="Lipzen A."/>
            <person name="Lutzoni F."/>
            <person name="Magnuson J."/>
            <person name="Mondo S."/>
            <person name="Nolan M."/>
            <person name="Ohm R."/>
            <person name="Pangilinan J."/>
            <person name="Park H.-J."/>
            <person name="Ramirez L."/>
            <person name="Alfaro M."/>
            <person name="Sun H."/>
            <person name="Tritt A."/>
            <person name="Yoshinaga Y."/>
            <person name="Zwiers L.-H."/>
            <person name="Turgeon B."/>
            <person name="Goodwin S."/>
            <person name="Spatafora J."/>
            <person name="Crous P."/>
            <person name="Grigoriev I."/>
        </authorList>
    </citation>
    <scope>NUCLEOTIDE SEQUENCE</scope>
    <source>
        <strain evidence="2">CBS 260.36</strain>
    </source>
</reference>
<keyword evidence="3" id="KW-1185">Reference proteome</keyword>
<feature type="chain" id="PRO_5040270506" evidence="1">
    <location>
        <begin position="19"/>
        <end position="187"/>
    </location>
</feature>
<sequence length="187" mass="19307">MQLTNLIATAALAGLTLAAPAPVEKRQGFQGQYTAIAHRPGAPFHGKELQAAGLHIFVGASGPAAYCPTSVGSACPNATDTVFAGGSMWVEVPGGQQGFTQTSGAWAYTQAHSAYEPDYLESAPSAAANGKIAGAKGEGLTACPVEGQEGVYQVFVEVEGFNQTHCTCFTARAKAWGSTNFGAWQYT</sequence>
<accession>A0A9P4IYU5</accession>
<organism evidence="2 3">
    <name type="scientific">Myriangium duriaei CBS 260.36</name>
    <dbReference type="NCBI Taxonomy" id="1168546"/>
    <lineage>
        <taxon>Eukaryota</taxon>
        <taxon>Fungi</taxon>
        <taxon>Dikarya</taxon>
        <taxon>Ascomycota</taxon>
        <taxon>Pezizomycotina</taxon>
        <taxon>Dothideomycetes</taxon>
        <taxon>Dothideomycetidae</taxon>
        <taxon>Myriangiales</taxon>
        <taxon>Myriangiaceae</taxon>
        <taxon>Myriangium</taxon>
    </lineage>
</organism>
<proteinExistence type="predicted"/>
<dbReference type="AlphaFoldDB" id="A0A9P4IYU5"/>
<gene>
    <name evidence="2" type="ORF">K461DRAFT_279611</name>
</gene>
<feature type="signal peptide" evidence="1">
    <location>
        <begin position="1"/>
        <end position="18"/>
    </location>
</feature>
<name>A0A9P4IYU5_9PEZI</name>
<evidence type="ECO:0000313" key="2">
    <source>
        <dbReference type="EMBL" id="KAF2152086.1"/>
    </source>
</evidence>
<dbReference type="OrthoDB" id="5430620at2759"/>
<dbReference type="Proteomes" id="UP000799439">
    <property type="component" value="Unassembled WGS sequence"/>
</dbReference>